<evidence type="ECO:0000313" key="4">
    <source>
        <dbReference type="Proteomes" id="UP000834106"/>
    </source>
</evidence>
<evidence type="ECO:0000313" key="3">
    <source>
        <dbReference type="EMBL" id="CAI9762081.1"/>
    </source>
</evidence>
<reference evidence="3" key="1">
    <citation type="submission" date="2023-05" db="EMBL/GenBank/DDBJ databases">
        <authorList>
            <person name="Huff M."/>
        </authorList>
    </citation>
    <scope>NUCLEOTIDE SEQUENCE</scope>
</reference>
<organism evidence="3 4">
    <name type="scientific">Fraxinus pennsylvanica</name>
    <dbReference type="NCBI Taxonomy" id="56036"/>
    <lineage>
        <taxon>Eukaryota</taxon>
        <taxon>Viridiplantae</taxon>
        <taxon>Streptophyta</taxon>
        <taxon>Embryophyta</taxon>
        <taxon>Tracheophyta</taxon>
        <taxon>Spermatophyta</taxon>
        <taxon>Magnoliopsida</taxon>
        <taxon>eudicotyledons</taxon>
        <taxon>Gunneridae</taxon>
        <taxon>Pentapetalae</taxon>
        <taxon>asterids</taxon>
        <taxon>lamiids</taxon>
        <taxon>Lamiales</taxon>
        <taxon>Oleaceae</taxon>
        <taxon>Oleeae</taxon>
        <taxon>Fraxinus</taxon>
    </lineage>
</organism>
<feature type="compositionally biased region" description="Basic residues" evidence="1">
    <location>
        <begin position="1"/>
        <end position="12"/>
    </location>
</feature>
<evidence type="ECO:0000256" key="1">
    <source>
        <dbReference type="SAM" id="MobiDB-lite"/>
    </source>
</evidence>
<sequence length="414" mass="47182">MPRRKNHKHRHQSPPPPPKLPPLNHSTTTEILRHAAAIFYRHLPTFLVLSLILCFIRNPVEEMYGSLADDYDPSVKDLLTRMEFRRAHGIRQSSPESQLSPVGTPDYNFFSGDSYDRPQSNQLGGNTTNSIFDQVNSFPQIILPGGFSFRAEIPKHNDTVNKFVERSLDDPLIEFDLELLQKGHVNGRDNDNFLFTLLIVSCVVYAFAFFTSLFAYTWAHGIVFLQVMDHLSGNKRSVYHSILNGATFGVRRLLQFSFINWAARDILAKQVAKYSYEVDNFFSFLVVAMRVMPFINLVPWVQGPQWETADFIVKWFCADLIVGFIFSVASWVAVVDWPISIIEISQETWHILAAFHTPALEIRVLEAIICGKGFAWEGTDASPSFRALCKLMESSVSSLEFLSQGYWYLALLQS</sequence>
<feature type="transmembrane region" description="Helical" evidence="2">
    <location>
        <begin position="281"/>
        <end position="300"/>
    </location>
</feature>
<dbReference type="Proteomes" id="UP000834106">
    <property type="component" value="Chromosome 5"/>
</dbReference>
<proteinExistence type="predicted"/>
<name>A0AAD1Z5X5_9LAMI</name>
<keyword evidence="2" id="KW-1133">Transmembrane helix</keyword>
<dbReference type="AlphaFoldDB" id="A0AAD1Z5X5"/>
<feature type="region of interest" description="Disordered" evidence="1">
    <location>
        <begin position="1"/>
        <end position="25"/>
    </location>
</feature>
<dbReference type="PANTHER" id="PTHR36353:SF1">
    <property type="entry name" value="TRANSMEMBRANE PROTEIN"/>
    <property type="match status" value="1"/>
</dbReference>
<gene>
    <name evidence="3" type="ORF">FPE_LOCUS9511</name>
</gene>
<keyword evidence="2" id="KW-0812">Transmembrane</keyword>
<evidence type="ECO:0000256" key="2">
    <source>
        <dbReference type="SAM" id="Phobius"/>
    </source>
</evidence>
<keyword evidence="4" id="KW-1185">Reference proteome</keyword>
<dbReference type="Pfam" id="PF25105">
    <property type="entry name" value="DUF7813"/>
    <property type="match status" value="1"/>
</dbReference>
<accession>A0AAD1Z5X5</accession>
<dbReference type="EMBL" id="OU503040">
    <property type="protein sequence ID" value="CAI9762081.1"/>
    <property type="molecule type" value="Genomic_DNA"/>
</dbReference>
<feature type="transmembrane region" description="Helical" evidence="2">
    <location>
        <begin position="312"/>
        <end position="335"/>
    </location>
</feature>
<protein>
    <submittedName>
        <fullName evidence="3">Uncharacterized protein</fullName>
    </submittedName>
</protein>
<dbReference type="PANTHER" id="PTHR36353">
    <property type="entry name" value="TRANSMEMBRANE PROTEIN"/>
    <property type="match status" value="1"/>
</dbReference>
<feature type="transmembrane region" description="Helical" evidence="2">
    <location>
        <begin position="193"/>
        <end position="218"/>
    </location>
</feature>
<dbReference type="InterPro" id="IPR056715">
    <property type="entry name" value="DUF7813"/>
</dbReference>
<keyword evidence="2" id="KW-0472">Membrane</keyword>